<reference evidence="23" key="3">
    <citation type="submission" date="2025-08" db="UniProtKB">
        <authorList>
            <consortium name="Ensembl"/>
        </authorList>
    </citation>
    <scope>IDENTIFICATION</scope>
</reference>
<accession>A0A1W5BJ65</accession>
<dbReference type="InterPro" id="IPR008271">
    <property type="entry name" value="Ser/Thr_kinase_AS"/>
</dbReference>
<dbReference type="GO" id="GO:0005737">
    <property type="term" value="C:cytoplasm"/>
    <property type="evidence" value="ECO:0000318"/>
    <property type="project" value="GO_Central"/>
</dbReference>
<name>F6WPV3_CIOIN</name>
<evidence type="ECO:0000259" key="22">
    <source>
        <dbReference type="PROSITE" id="PS50011"/>
    </source>
</evidence>
<keyword evidence="9" id="KW-0677">Repeat</keyword>
<reference evidence="23" key="4">
    <citation type="submission" date="2025-09" db="UniProtKB">
        <authorList>
            <consortium name="Ensembl"/>
        </authorList>
    </citation>
    <scope>IDENTIFICATION</scope>
</reference>
<evidence type="ECO:0000313" key="23">
    <source>
        <dbReference type="Ensembl" id="ENSCINP00000009476.3"/>
    </source>
</evidence>
<dbReference type="SMART" id="SM00220">
    <property type="entry name" value="S_TKc"/>
    <property type="match status" value="1"/>
</dbReference>
<gene>
    <name evidence="23" type="primary">LOC100186012</name>
</gene>
<dbReference type="InterPro" id="IPR000719">
    <property type="entry name" value="Prot_kinase_dom"/>
</dbReference>
<dbReference type="FunFam" id="3.30.450.20:FF:000059">
    <property type="entry name" value="PAS domain containing serine/threonine kinase"/>
    <property type="match status" value="1"/>
</dbReference>
<dbReference type="OrthoDB" id="10252171at2759"/>
<dbReference type="OMA" id="CVNEAKH"/>
<accession>F6WPV3</accession>
<dbReference type="GO" id="GO:0005634">
    <property type="term" value="C:nucleus"/>
    <property type="evidence" value="ECO:0000318"/>
    <property type="project" value="GO_Central"/>
</dbReference>
<reference evidence="23" key="2">
    <citation type="journal article" date="2008" name="Genome Biol.">
        <title>Improved genome assembly and evidence-based global gene model set for the chordate Ciona intestinalis: new insight into intron and operon populations.</title>
        <authorList>
            <person name="Satou Y."/>
            <person name="Mineta K."/>
            <person name="Ogasawara M."/>
            <person name="Sasakura Y."/>
            <person name="Shoguchi E."/>
            <person name="Ueno K."/>
            <person name="Yamada L."/>
            <person name="Matsumoto J."/>
            <person name="Wasserscheid J."/>
            <person name="Dewar K."/>
            <person name="Wiley G.B."/>
            <person name="Macmil S.L."/>
            <person name="Roe B.A."/>
            <person name="Zeller R.W."/>
            <person name="Hastings K.E."/>
            <person name="Lemaire P."/>
            <person name="Lindquist E."/>
            <person name="Endo T."/>
            <person name="Hotta K."/>
            <person name="Inaba K."/>
        </authorList>
    </citation>
    <scope>NUCLEOTIDE SEQUENCE [LARGE SCALE GENOMIC DNA]</scope>
    <source>
        <strain evidence="23">wild type</strain>
    </source>
</reference>
<keyword evidence="7" id="KW-0597">Phosphoprotein</keyword>
<dbReference type="EMBL" id="EAAA01000187">
    <property type="status" value="NOT_ANNOTATED_CDS"/>
    <property type="molecule type" value="Genomic_DNA"/>
</dbReference>
<reference evidence="24" key="1">
    <citation type="journal article" date="2002" name="Science">
        <title>The draft genome of Ciona intestinalis: insights into chordate and vertebrate origins.</title>
        <authorList>
            <person name="Dehal P."/>
            <person name="Satou Y."/>
            <person name="Campbell R.K."/>
            <person name="Chapman J."/>
            <person name="Degnan B."/>
            <person name="De Tomaso A."/>
            <person name="Davidson B."/>
            <person name="Di Gregorio A."/>
            <person name="Gelpke M."/>
            <person name="Goodstein D.M."/>
            <person name="Harafuji N."/>
            <person name="Hastings K.E."/>
            <person name="Ho I."/>
            <person name="Hotta K."/>
            <person name="Huang W."/>
            <person name="Kawashima T."/>
            <person name="Lemaire P."/>
            <person name="Martinez D."/>
            <person name="Meinertzhagen I.A."/>
            <person name="Necula S."/>
            <person name="Nonaka M."/>
            <person name="Putnam N."/>
            <person name="Rash S."/>
            <person name="Saiga H."/>
            <person name="Satake M."/>
            <person name="Terry A."/>
            <person name="Yamada L."/>
            <person name="Wang H.G."/>
            <person name="Awazu S."/>
            <person name="Azumi K."/>
            <person name="Boore J."/>
            <person name="Branno M."/>
            <person name="Chin-Bow S."/>
            <person name="DeSantis R."/>
            <person name="Doyle S."/>
            <person name="Francino P."/>
            <person name="Keys D.N."/>
            <person name="Haga S."/>
            <person name="Hayashi H."/>
            <person name="Hino K."/>
            <person name="Imai K.S."/>
            <person name="Inaba K."/>
            <person name="Kano S."/>
            <person name="Kobayashi K."/>
            <person name="Kobayashi M."/>
            <person name="Lee B.I."/>
            <person name="Makabe K.W."/>
            <person name="Manohar C."/>
            <person name="Matassi G."/>
            <person name="Medina M."/>
            <person name="Mochizuki Y."/>
            <person name="Mount S."/>
            <person name="Morishita T."/>
            <person name="Miura S."/>
            <person name="Nakayama A."/>
            <person name="Nishizaka S."/>
            <person name="Nomoto H."/>
            <person name="Ohta F."/>
            <person name="Oishi K."/>
            <person name="Rigoutsos I."/>
            <person name="Sano M."/>
            <person name="Sasaki A."/>
            <person name="Sasakura Y."/>
            <person name="Shoguchi E."/>
            <person name="Shin-i T."/>
            <person name="Spagnuolo A."/>
            <person name="Stainier D."/>
            <person name="Suzuki M.M."/>
            <person name="Tassy O."/>
            <person name="Takatori N."/>
            <person name="Tokuoka M."/>
            <person name="Yagi K."/>
            <person name="Yoshizaki F."/>
            <person name="Wada S."/>
            <person name="Zhang C."/>
            <person name="Hyatt P.D."/>
            <person name="Larimer F."/>
            <person name="Detter C."/>
            <person name="Doggett N."/>
            <person name="Glavina T."/>
            <person name="Hawkins T."/>
            <person name="Richardson P."/>
            <person name="Lucas S."/>
            <person name="Kohara Y."/>
            <person name="Levine M."/>
            <person name="Satoh N."/>
            <person name="Rokhsar D.S."/>
        </authorList>
    </citation>
    <scope>NUCLEOTIDE SEQUENCE [LARGE SCALE GENOMIC DNA]</scope>
</reference>
<evidence type="ECO:0000256" key="14">
    <source>
        <dbReference type="ARBA" id="ARBA00023121"/>
    </source>
</evidence>
<dbReference type="GeneID" id="100186012"/>
<feature type="region of interest" description="Disordered" evidence="21">
    <location>
        <begin position="539"/>
        <end position="595"/>
    </location>
</feature>
<evidence type="ECO:0000256" key="15">
    <source>
        <dbReference type="ARBA" id="ARBA00023242"/>
    </source>
</evidence>
<keyword evidence="11" id="KW-0418">Kinase</keyword>
<evidence type="ECO:0000256" key="3">
    <source>
        <dbReference type="ARBA" id="ARBA00006692"/>
    </source>
</evidence>
<dbReference type="STRING" id="7719.ENSCINP00000009476"/>
<dbReference type="FunCoup" id="F6WPV3">
    <property type="interactions" value="121"/>
</dbReference>
<dbReference type="PANTHER" id="PTHR24346">
    <property type="entry name" value="MAP/MICROTUBULE AFFINITY-REGULATING KINASE"/>
    <property type="match status" value="1"/>
</dbReference>
<dbReference type="FunFam" id="3.30.200.20:FF:000346">
    <property type="entry name" value="PAS domain-containing serine/threonine-protein kinase"/>
    <property type="match status" value="1"/>
</dbReference>
<sequence length="1104" mass="122972">MFHGDEQNVATDVLASDSTRNKALRGKQLGVVSSFLNSFEHNQSFPMLPKNKKENRLAKGLNKFTGKEINACTFSQDHLANFNPADFPSVDLEKSFSSCISKSSSRPHSRLSLGGSWSFSSFINASDKINPSDIKPINKAVFTIDAETSQILTANTNACIMFGYNGGFVNVKLTNLLKKPSPGKPGKEALLRDIHDVEGNEVVIAGKVMEAVTKQGDVFAVSVWARKVEANTEQPRCLVILQPVVRVVGKFQFNQQGDILSCDDKFGHIHGYSDNTLLSKLKLQQLMPSYEMPTSSRISKGVRKQQVTSTTLDGQKIPILVYIINQTESDTDVIYSANVWYFTDINGILVCHPCGKIKQINTNFSLALMGYTASEMCNKNIRDVLPDISSSAEPCSIKLDISDDEVALVKACSEDRTPNEQFSATLIEKLSENETLQTSSCEPFEMISNATAGNQQVSSFTHIDFTLSEKQQSTADHINSLLSGSCSESLGSDVDHNGSNIPYKHDLEGNSSWVELTLNEGNPSNAKDKLSQINAALNGSLHSQPTVKDKTRSPDSAVHSSSETTESSSTQENKGSTKSSFSDYHSRDGSPAHVFKSSANTSQLANHPKPNALSKTINITSTPIDGLLRSESRMKSTLDLPLGIFSGQLRHKNNTLIPVTYEIQNDENGQLFYVRISFTTNYSHDPNQTLSSSFNSTLPSLNASAVSGMLDYSLGAAIKQAAEQRNGNVSHEIETPEGNEEWNAMQGKFKEYYDVIRTIGNGAFGFVRMAKRRIDGKKVIVKFIRKEKVLDDCWVDDYEREATIPLEISLLFKFNHPHIVEVVEFFENENFFSMIMPTHGTQGFDLFEFIDREPKLDEALASYIFRQVVSAVNYLHQQGVVHRDIKDENVIIDECFHCKLIDFGSAAFFEDGKKFSTFCGTIEYCSPEVLLGNSYKGPELEMWALGVTLYTLVFGENPFLTAEDTIEAILKPPNRLSDELMFIIQWLLQPVPEHRCTMYDLLEDPWLNIIIDPKEYNWEDVVPSAGQKDVSYNGAIKPKMDDDCVEDFDSDDNEPLANQVKCWVNEHKKFGLKHGKMDPSGLDKDENIFPLTRCLENINLNHSI</sequence>
<feature type="domain" description="Protein kinase" evidence="22">
    <location>
        <begin position="753"/>
        <end position="1007"/>
    </location>
</feature>
<dbReference type="Pfam" id="PF00069">
    <property type="entry name" value="Pkinase"/>
    <property type="match status" value="1"/>
</dbReference>
<dbReference type="PANTHER" id="PTHR24346:SF51">
    <property type="entry name" value="PAS DOMAIN-CONTAINING SERINE_THREONINE-PROTEIN KINASE"/>
    <property type="match status" value="1"/>
</dbReference>
<evidence type="ECO:0000256" key="2">
    <source>
        <dbReference type="ARBA" id="ARBA00004496"/>
    </source>
</evidence>
<evidence type="ECO:0000256" key="20">
    <source>
        <dbReference type="PROSITE-ProRule" id="PRU10141"/>
    </source>
</evidence>
<dbReference type="RefSeq" id="XP_018670506.1">
    <property type="nucleotide sequence ID" value="XM_018814961.2"/>
</dbReference>
<dbReference type="Gene3D" id="3.30.450.20">
    <property type="entry name" value="PAS domain"/>
    <property type="match status" value="1"/>
</dbReference>
<evidence type="ECO:0000256" key="12">
    <source>
        <dbReference type="ARBA" id="ARBA00022840"/>
    </source>
</evidence>
<dbReference type="HOGENOM" id="CLU_006086_0_0_1"/>
<organism evidence="23 24">
    <name type="scientific">Ciona intestinalis</name>
    <name type="common">Transparent sea squirt</name>
    <name type="synonym">Ascidia intestinalis</name>
    <dbReference type="NCBI Taxonomy" id="7719"/>
    <lineage>
        <taxon>Eukaryota</taxon>
        <taxon>Metazoa</taxon>
        <taxon>Chordata</taxon>
        <taxon>Tunicata</taxon>
        <taxon>Ascidiacea</taxon>
        <taxon>Phlebobranchia</taxon>
        <taxon>Cionidae</taxon>
        <taxon>Ciona</taxon>
    </lineage>
</organism>
<proteinExistence type="inferred from homology"/>
<evidence type="ECO:0000256" key="17">
    <source>
        <dbReference type="ARBA" id="ARBA00048679"/>
    </source>
</evidence>
<keyword evidence="5" id="KW-0963">Cytoplasm</keyword>
<evidence type="ECO:0000256" key="7">
    <source>
        <dbReference type="ARBA" id="ARBA00022553"/>
    </source>
</evidence>
<comment type="similarity">
    <text evidence="3">Belongs to the protein kinase superfamily. CAMK Ser/Thr protein kinase family.</text>
</comment>
<protein>
    <recommendedName>
        <fullName evidence="19">PAS domain-containing serine/threonine-protein kinase</fullName>
        <ecNumber evidence="4">2.7.11.1</ecNumber>
    </recommendedName>
</protein>
<dbReference type="GO" id="GO:0004674">
    <property type="term" value="F:protein serine/threonine kinase activity"/>
    <property type="evidence" value="ECO:0000318"/>
    <property type="project" value="GO_Central"/>
</dbReference>
<dbReference type="Gene3D" id="1.10.510.10">
    <property type="entry name" value="Transferase(Phosphotransferase) domain 1"/>
    <property type="match status" value="1"/>
</dbReference>
<dbReference type="GO" id="GO:0005524">
    <property type="term" value="F:ATP binding"/>
    <property type="evidence" value="ECO:0007669"/>
    <property type="project" value="UniProtKB-UniRule"/>
</dbReference>
<dbReference type="GeneTree" id="ENSGT00940000159035"/>
<dbReference type="PROSITE" id="PS00107">
    <property type="entry name" value="PROTEIN_KINASE_ATP"/>
    <property type="match status" value="1"/>
</dbReference>
<feature type="compositionally biased region" description="Polar residues" evidence="21">
    <location>
        <begin position="571"/>
        <end position="583"/>
    </location>
</feature>
<keyword evidence="15" id="KW-0539">Nucleus</keyword>
<evidence type="ECO:0000256" key="5">
    <source>
        <dbReference type="ARBA" id="ARBA00022490"/>
    </source>
</evidence>
<dbReference type="GO" id="GO:0005829">
    <property type="term" value="C:cytosol"/>
    <property type="evidence" value="ECO:0000318"/>
    <property type="project" value="GO_Central"/>
</dbReference>
<comment type="subcellular location">
    <subcellularLocation>
        <location evidence="2">Cytoplasm</location>
    </subcellularLocation>
    <subcellularLocation>
        <location evidence="1">Nucleus</location>
    </subcellularLocation>
</comment>
<keyword evidence="24" id="KW-1185">Reference proteome</keyword>
<dbReference type="GO" id="GO:0045719">
    <property type="term" value="P:negative regulation of glycogen biosynthetic process"/>
    <property type="evidence" value="ECO:0000318"/>
    <property type="project" value="GO_Central"/>
</dbReference>
<evidence type="ECO:0000256" key="4">
    <source>
        <dbReference type="ARBA" id="ARBA00012513"/>
    </source>
</evidence>
<evidence type="ECO:0000256" key="11">
    <source>
        <dbReference type="ARBA" id="ARBA00022777"/>
    </source>
</evidence>
<evidence type="ECO:0000256" key="16">
    <source>
        <dbReference type="ARBA" id="ARBA00047899"/>
    </source>
</evidence>
<dbReference type="Gene3D" id="3.30.200.20">
    <property type="entry name" value="Phosphorylase Kinase, domain 1"/>
    <property type="match status" value="1"/>
</dbReference>
<keyword evidence="13" id="KW-0007">Acetylation</keyword>
<evidence type="ECO:0000256" key="10">
    <source>
        <dbReference type="ARBA" id="ARBA00022741"/>
    </source>
</evidence>
<evidence type="ECO:0000313" key="24">
    <source>
        <dbReference type="Proteomes" id="UP000008144"/>
    </source>
</evidence>
<dbReference type="FunFam" id="1.10.510.10:FF:000351">
    <property type="entry name" value="PAS domain-containing serine/threonine-protein kinase"/>
    <property type="match status" value="1"/>
</dbReference>
<comment type="function">
    <text evidence="18">Serine/threonine-protein kinase involved in energy homeostasis and protein translation. Phosphorylates EEF1A1, GYS1, PDX1 and RPS6. Probably plays a role under changing environmental conditions (oxygen, glucose, nutrition), rather than under standard conditions. Acts as a sensor involved in energy homeostasis: regulates glycogen synthase synthesis by mediating phosphorylation of GYS1, leading to GYS1 inactivation. May be involved in glucose-stimulated insulin production in pancreas and regulation of glucagon secretion by glucose in alpha cells; however such data require additional evidences. May play a role in regulation of protein translation by phosphorylating EEF1A1, leading to increase translation efficiency. May also participate in respiratory regulation.</text>
</comment>
<keyword evidence="10 20" id="KW-0547">Nucleotide-binding</keyword>
<dbReference type="SUPFAM" id="SSF56112">
    <property type="entry name" value="Protein kinase-like (PK-like)"/>
    <property type="match status" value="1"/>
</dbReference>
<dbReference type="InParanoid" id="F6WPV3"/>
<dbReference type="PROSITE" id="PS50011">
    <property type="entry name" value="PROTEIN_KINASE_DOM"/>
    <property type="match status" value="1"/>
</dbReference>
<dbReference type="AlphaFoldDB" id="F6WPV3"/>
<dbReference type="GO" id="GO:0008289">
    <property type="term" value="F:lipid binding"/>
    <property type="evidence" value="ECO:0007669"/>
    <property type="project" value="UniProtKB-KW"/>
</dbReference>
<dbReference type="GO" id="GO:0035556">
    <property type="term" value="P:intracellular signal transduction"/>
    <property type="evidence" value="ECO:0000318"/>
    <property type="project" value="GO_Central"/>
</dbReference>
<evidence type="ECO:0000256" key="1">
    <source>
        <dbReference type="ARBA" id="ARBA00004123"/>
    </source>
</evidence>
<dbReference type="EC" id="2.7.11.1" evidence="4"/>
<evidence type="ECO:0000256" key="6">
    <source>
        <dbReference type="ARBA" id="ARBA00022527"/>
    </source>
</evidence>
<dbReference type="InterPro" id="IPR017441">
    <property type="entry name" value="Protein_kinase_ATP_BS"/>
</dbReference>
<evidence type="ECO:0000256" key="19">
    <source>
        <dbReference type="ARBA" id="ARBA00071822"/>
    </source>
</evidence>
<keyword evidence="14" id="KW-0446">Lipid-binding</keyword>
<evidence type="ECO:0000256" key="8">
    <source>
        <dbReference type="ARBA" id="ARBA00022679"/>
    </source>
</evidence>
<dbReference type="Ensembl" id="ENSCINT00000009476.3">
    <property type="protein sequence ID" value="ENSCINP00000009476.3"/>
    <property type="gene ID" value="ENSCING00000004591.3"/>
</dbReference>
<keyword evidence="6" id="KW-0723">Serine/threonine-protein kinase</keyword>
<dbReference type="PROSITE" id="PS00108">
    <property type="entry name" value="PROTEIN_KINASE_ST"/>
    <property type="match status" value="1"/>
</dbReference>
<evidence type="ECO:0000256" key="13">
    <source>
        <dbReference type="ARBA" id="ARBA00022990"/>
    </source>
</evidence>
<keyword evidence="8" id="KW-0808">Transferase</keyword>
<dbReference type="InterPro" id="IPR011009">
    <property type="entry name" value="Kinase-like_dom_sf"/>
</dbReference>
<dbReference type="Proteomes" id="UP000008144">
    <property type="component" value="Chromosome 1"/>
</dbReference>
<keyword evidence="12 20" id="KW-0067">ATP-binding</keyword>
<evidence type="ECO:0000256" key="21">
    <source>
        <dbReference type="SAM" id="MobiDB-lite"/>
    </source>
</evidence>
<feature type="binding site" evidence="20">
    <location>
        <position position="786"/>
    </location>
    <ligand>
        <name>ATP</name>
        <dbReference type="ChEBI" id="CHEBI:30616"/>
    </ligand>
</feature>
<feature type="compositionally biased region" description="Low complexity" evidence="21">
    <location>
        <begin position="560"/>
        <end position="570"/>
    </location>
</feature>
<evidence type="ECO:0000256" key="9">
    <source>
        <dbReference type="ARBA" id="ARBA00022737"/>
    </source>
</evidence>
<evidence type="ECO:0000256" key="18">
    <source>
        <dbReference type="ARBA" id="ARBA00053825"/>
    </source>
</evidence>
<comment type="catalytic activity">
    <reaction evidence="16">
        <text>L-threonyl-[protein] + ATP = O-phospho-L-threonyl-[protein] + ADP + H(+)</text>
        <dbReference type="Rhea" id="RHEA:46608"/>
        <dbReference type="Rhea" id="RHEA-COMP:11060"/>
        <dbReference type="Rhea" id="RHEA-COMP:11605"/>
        <dbReference type="ChEBI" id="CHEBI:15378"/>
        <dbReference type="ChEBI" id="CHEBI:30013"/>
        <dbReference type="ChEBI" id="CHEBI:30616"/>
        <dbReference type="ChEBI" id="CHEBI:61977"/>
        <dbReference type="ChEBI" id="CHEBI:456216"/>
        <dbReference type="EC" id="2.7.11.1"/>
    </reaction>
</comment>
<comment type="catalytic activity">
    <reaction evidence="17">
        <text>L-seryl-[protein] + ATP = O-phospho-L-seryl-[protein] + ADP + H(+)</text>
        <dbReference type="Rhea" id="RHEA:17989"/>
        <dbReference type="Rhea" id="RHEA-COMP:9863"/>
        <dbReference type="Rhea" id="RHEA-COMP:11604"/>
        <dbReference type="ChEBI" id="CHEBI:15378"/>
        <dbReference type="ChEBI" id="CHEBI:29999"/>
        <dbReference type="ChEBI" id="CHEBI:30616"/>
        <dbReference type="ChEBI" id="CHEBI:83421"/>
        <dbReference type="ChEBI" id="CHEBI:456216"/>
        <dbReference type="EC" id="2.7.11.1"/>
    </reaction>
</comment>